<dbReference type="SUPFAM" id="SSF161111">
    <property type="entry name" value="Cation efflux protein transmembrane domain-like"/>
    <property type="match status" value="1"/>
</dbReference>
<name>D3FSY1_ALKPO</name>
<evidence type="ECO:0000256" key="6">
    <source>
        <dbReference type="ARBA" id="ARBA00023136"/>
    </source>
</evidence>
<evidence type="ECO:0000313" key="10">
    <source>
        <dbReference type="Proteomes" id="UP000001544"/>
    </source>
</evidence>
<dbReference type="HOGENOM" id="CLU_056154_0_1_9"/>
<feature type="domain" description="Cation efflux protein transmembrane" evidence="8">
    <location>
        <begin position="7"/>
        <end position="206"/>
    </location>
</feature>
<dbReference type="RefSeq" id="WP_012959208.1">
    <property type="nucleotide sequence ID" value="NC_013791.2"/>
</dbReference>
<dbReference type="GO" id="GO:0006882">
    <property type="term" value="P:intracellular zinc ion homeostasis"/>
    <property type="evidence" value="ECO:0007669"/>
    <property type="project" value="TreeGrafter"/>
</dbReference>
<dbReference type="InterPro" id="IPR002524">
    <property type="entry name" value="Cation_efflux"/>
</dbReference>
<gene>
    <name evidence="9" type="ordered locus">BpOF4_19035</name>
</gene>
<dbReference type="Gene3D" id="1.20.1510.10">
    <property type="entry name" value="Cation efflux protein transmembrane domain"/>
    <property type="match status" value="1"/>
</dbReference>
<feature type="transmembrane region" description="Helical" evidence="7">
    <location>
        <begin position="149"/>
        <end position="167"/>
    </location>
</feature>
<dbReference type="NCBIfam" id="TIGR01297">
    <property type="entry name" value="CDF"/>
    <property type="match status" value="1"/>
</dbReference>
<reference evidence="9 10" key="1">
    <citation type="journal article" date="2011" name="Environ. Microbiol.">
        <title>Genome of alkaliphilic Bacillus pseudofirmus OF4 reveals adaptations that support the ability to grow in an external pH range from 7.5 to 11.4.</title>
        <authorList>
            <person name="Janto B."/>
            <person name="Ahmed A."/>
            <person name="Ito M."/>
            <person name="Liu J."/>
            <person name="Hicks D.B."/>
            <person name="Pagni S."/>
            <person name="Fackelmayer O.J."/>
            <person name="Smith T.A."/>
            <person name="Earl J."/>
            <person name="Elbourne L.D."/>
            <person name="Hassan K."/>
            <person name="Paulsen I.T."/>
            <person name="Kolsto A.B."/>
            <person name="Tourasse N.J."/>
            <person name="Ehrlich G.D."/>
            <person name="Boissy R."/>
            <person name="Ivey D.M."/>
            <person name="Li G."/>
            <person name="Xue Y."/>
            <person name="Ma Y."/>
            <person name="Hu F.Z."/>
            <person name="Krulwich T.A."/>
        </authorList>
    </citation>
    <scope>NUCLEOTIDE SEQUENCE [LARGE SCALE GENOMIC DNA]</scope>
    <source>
        <strain evidence="10">ATCC BAA-2126 / JCM 17055 / OF4</strain>
    </source>
</reference>
<evidence type="ECO:0000256" key="3">
    <source>
        <dbReference type="ARBA" id="ARBA00022448"/>
    </source>
</evidence>
<dbReference type="PANTHER" id="PTHR43840">
    <property type="entry name" value="MITOCHONDRIAL METAL TRANSPORTER 1-RELATED"/>
    <property type="match status" value="1"/>
</dbReference>
<dbReference type="STRING" id="398511.BpOF4_19035"/>
<dbReference type="GO" id="GO:0005886">
    <property type="term" value="C:plasma membrane"/>
    <property type="evidence" value="ECO:0007669"/>
    <property type="project" value="TreeGrafter"/>
</dbReference>
<keyword evidence="10" id="KW-1185">Reference proteome</keyword>
<dbReference type="Pfam" id="PF01545">
    <property type="entry name" value="Cation_efflux"/>
    <property type="match status" value="1"/>
</dbReference>
<evidence type="ECO:0000256" key="5">
    <source>
        <dbReference type="ARBA" id="ARBA00022989"/>
    </source>
</evidence>
<feature type="transmembrane region" description="Helical" evidence="7">
    <location>
        <begin position="39"/>
        <end position="57"/>
    </location>
</feature>
<evidence type="ECO:0000256" key="2">
    <source>
        <dbReference type="ARBA" id="ARBA00008114"/>
    </source>
</evidence>
<protein>
    <recommendedName>
        <fullName evidence="8">Cation efflux protein transmembrane domain-containing protein</fullName>
    </recommendedName>
</protein>
<dbReference type="PANTHER" id="PTHR43840:SF15">
    <property type="entry name" value="MITOCHONDRIAL METAL TRANSPORTER 1-RELATED"/>
    <property type="match status" value="1"/>
</dbReference>
<evidence type="ECO:0000256" key="1">
    <source>
        <dbReference type="ARBA" id="ARBA00004141"/>
    </source>
</evidence>
<feature type="transmembrane region" description="Helical" evidence="7">
    <location>
        <begin position="7"/>
        <end position="27"/>
    </location>
</feature>
<keyword evidence="6 7" id="KW-0472">Membrane</keyword>
<keyword evidence="4 7" id="KW-0812">Transmembrane</keyword>
<evidence type="ECO:0000256" key="4">
    <source>
        <dbReference type="ARBA" id="ARBA00022692"/>
    </source>
</evidence>
<dbReference type="Proteomes" id="UP000001544">
    <property type="component" value="Chromosome"/>
</dbReference>
<sequence>MSEKRVLMISVYGALLFAVIGVVWGLIINSQMILFDGAYSFISVVLSLMSLLGAAYIKKQDEKRFPFGKEVLEPIIIIVKYSIILVLCIVALASSGYDLFTGGRAVDPGYALVYSILSTVGCAVVLYFLSQKKKTSQSGFIEAEQKQWLMDTLLSGAVLVGFLGATIVSYTQYAAYVAYIDPLMVLLVSLYCLKLPYVMIRDNIREVLEMSPAQPLQTHILKLVEETEMKYRFVESVTRTSKVGEKLYIEIDFILDPSSKAQTVREHDEIREEINLKMKDIHYTKWLTVSFTQDRKWA</sequence>
<dbReference type="GO" id="GO:0015093">
    <property type="term" value="F:ferrous iron transmembrane transporter activity"/>
    <property type="evidence" value="ECO:0007669"/>
    <property type="project" value="TreeGrafter"/>
</dbReference>
<dbReference type="eggNOG" id="COG3965">
    <property type="taxonomic scope" value="Bacteria"/>
</dbReference>
<proteinExistence type="inferred from homology"/>
<organism evidence="9 10">
    <name type="scientific">Alkalihalophilus pseudofirmus (strain ATCC BAA-2126 / JCM 17055 / OF4)</name>
    <name type="common">Bacillus pseudofirmus</name>
    <dbReference type="NCBI Taxonomy" id="398511"/>
    <lineage>
        <taxon>Bacteria</taxon>
        <taxon>Bacillati</taxon>
        <taxon>Bacillota</taxon>
        <taxon>Bacilli</taxon>
        <taxon>Bacillales</taxon>
        <taxon>Bacillaceae</taxon>
        <taxon>Alkalihalophilus</taxon>
    </lineage>
</organism>
<feature type="transmembrane region" description="Helical" evidence="7">
    <location>
        <begin position="173"/>
        <end position="193"/>
    </location>
</feature>
<comment type="similarity">
    <text evidence="2">Belongs to the cation diffusion facilitator (CDF) transporter (TC 2.A.4) family.</text>
</comment>
<dbReference type="InterPro" id="IPR050291">
    <property type="entry name" value="CDF_Transporter"/>
</dbReference>
<feature type="transmembrane region" description="Helical" evidence="7">
    <location>
        <begin position="78"/>
        <end position="97"/>
    </location>
</feature>
<keyword evidence="5 7" id="KW-1133">Transmembrane helix</keyword>
<dbReference type="GO" id="GO:0015086">
    <property type="term" value="F:cadmium ion transmembrane transporter activity"/>
    <property type="evidence" value="ECO:0007669"/>
    <property type="project" value="TreeGrafter"/>
</dbReference>
<comment type="subcellular location">
    <subcellularLocation>
        <location evidence="1">Membrane</location>
        <topology evidence="1">Multi-pass membrane protein</topology>
    </subcellularLocation>
</comment>
<dbReference type="EMBL" id="CP001878">
    <property type="protein sequence ID" value="ADC51846.1"/>
    <property type="molecule type" value="Genomic_DNA"/>
</dbReference>
<dbReference type="KEGG" id="bpf:BpOF4_19035"/>
<accession>D3FSY1</accession>
<dbReference type="GO" id="GO:0015341">
    <property type="term" value="F:zinc efflux antiporter activity"/>
    <property type="evidence" value="ECO:0007669"/>
    <property type="project" value="TreeGrafter"/>
</dbReference>
<dbReference type="AlphaFoldDB" id="D3FSY1"/>
<dbReference type="InterPro" id="IPR058533">
    <property type="entry name" value="Cation_efflux_TM"/>
</dbReference>
<dbReference type="InterPro" id="IPR027469">
    <property type="entry name" value="Cation_efflux_TMD_sf"/>
</dbReference>
<evidence type="ECO:0000256" key="7">
    <source>
        <dbReference type="SAM" id="Phobius"/>
    </source>
</evidence>
<evidence type="ECO:0000259" key="8">
    <source>
        <dbReference type="Pfam" id="PF01545"/>
    </source>
</evidence>
<evidence type="ECO:0000313" key="9">
    <source>
        <dbReference type="EMBL" id="ADC51846.1"/>
    </source>
</evidence>
<keyword evidence="3" id="KW-0813">Transport</keyword>
<feature type="transmembrane region" description="Helical" evidence="7">
    <location>
        <begin position="109"/>
        <end position="129"/>
    </location>
</feature>